<evidence type="ECO:0000256" key="1">
    <source>
        <dbReference type="ARBA" id="ARBA00023186"/>
    </source>
</evidence>
<evidence type="ECO:0000313" key="5">
    <source>
        <dbReference type="Proteomes" id="UP000584642"/>
    </source>
</evidence>
<dbReference type="PROSITE" id="PS50076">
    <property type="entry name" value="DNAJ_2"/>
    <property type="match status" value="1"/>
</dbReference>
<organism evidence="4 5">
    <name type="scientific">Azospirillum oleiclasticum</name>
    <dbReference type="NCBI Taxonomy" id="2735135"/>
    <lineage>
        <taxon>Bacteria</taxon>
        <taxon>Pseudomonadati</taxon>
        <taxon>Pseudomonadota</taxon>
        <taxon>Alphaproteobacteria</taxon>
        <taxon>Rhodospirillales</taxon>
        <taxon>Azospirillaceae</taxon>
        <taxon>Azospirillum</taxon>
    </lineage>
</organism>
<dbReference type="PANTHER" id="PTHR43096:SF52">
    <property type="entry name" value="DNAJ HOMOLOG 1, MITOCHONDRIAL-RELATED"/>
    <property type="match status" value="1"/>
</dbReference>
<keyword evidence="1" id="KW-0143">Chaperone</keyword>
<dbReference type="InterPro" id="IPR001623">
    <property type="entry name" value="DnaJ_domain"/>
</dbReference>
<feature type="region of interest" description="Disordered" evidence="2">
    <location>
        <begin position="83"/>
        <end position="107"/>
    </location>
</feature>
<evidence type="ECO:0000259" key="3">
    <source>
        <dbReference type="PROSITE" id="PS50076"/>
    </source>
</evidence>
<comment type="caution">
    <text evidence="4">The sequence shown here is derived from an EMBL/GenBank/DDBJ whole genome shotgun (WGS) entry which is preliminary data.</text>
</comment>
<dbReference type="SUPFAM" id="SSF46565">
    <property type="entry name" value="Chaperone J-domain"/>
    <property type="match status" value="1"/>
</dbReference>
<accession>A0ABX2TF59</accession>
<proteinExistence type="predicted"/>
<feature type="compositionally biased region" description="Gly residues" evidence="2">
    <location>
        <begin position="83"/>
        <end position="102"/>
    </location>
</feature>
<protein>
    <submittedName>
        <fullName evidence="4">J domain-containing protein</fullName>
    </submittedName>
</protein>
<evidence type="ECO:0000256" key="2">
    <source>
        <dbReference type="SAM" id="MobiDB-lite"/>
    </source>
</evidence>
<dbReference type="PRINTS" id="PR00625">
    <property type="entry name" value="JDOMAIN"/>
</dbReference>
<gene>
    <name evidence="4" type="ORF">HND93_18275</name>
</gene>
<dbReference type="CDD" id="cd10747">
    <property type="entry name" value="DnaJ_C"/>
    <property type="match status" value="1"/>
</dbReference>
<dbReference type="CDD" id="cd06257">
    <property type="entry name" value="DnaJ"/>
    <property type="match status" value="1"/>
</dbReference>
<dbReference type="PANTHER" id="PTHR43096">
    <property type="entry name" value="DNAJ HOMOLOG 1, MITOCHONDRIAL-RELATED"/>
    <property type="match status" value="1"/>
</dbReference>
<dbReference type="SMART" id="SM00271">
    <property type="entry name" value="DnaJ"/>
    <property type="match status" value="1"/>
</dbReference>
<evidence type="ECO:0000313" key="4">
    <source>
        <dbReference type="EMBL" id="NYZ21664.1"/>
    </source>
</evidence>
<dbReference type="InterPro" id="IPR036869">
    <property type="entry name" value="J_dom_sf"/>
</dbReference>
<name>A0ABX2TF59_9PROT</name>
<keyword evidence="5" id="KW-1185">Reference proteome</keyword>
<dbReference type="Proteomes" id="UP000584642">
    <property type="component" value="Unassembled WGS sequence"/>
</dbReference>
<dbReference type="Pfam" id="PF00226">
    <property type="entry name" value="DnaJ"/>
    <property type="match status" value="1"/>
</dbReference>
<dbReference type="Pfam" id="PF01556">
    <property type="entry name" value="DnaJ_C"/>
    <property type="match status" value="1"/>
</dbReference>
<dbReference type="InterPro" id="IPR018253">
    <property type="entry name" value="DnaJ_domain_CS"/>
</dbReference>
<dbReference type="InterPro" id="IPR008971">
    <property type="entry name" value="HSP40/DnaJ_pept-bd"/>
</dbReference>
<dbReference type="EMBL" id="JABFDB010000013">
    <property type="protein sequence ID" value="NYZ21664.1"/>
    <property type="molecule type" value="Genomic_DNA"/>
</dbReference>
<dbReference type="RefSeq" id="WP_180283445.1">
    <property type="nucleotide sequence ID" value="NZ_JABFDB010000013.1"/>
</dbReference>
<dbReference type="Gene3D" id="1.10.287.110">
    <property type="entry name" value="DnaJ domain"/>
    <property type="match status" value="1"/>
</dbReference>
<sequence length="316" mass="33257">MNNPYETLGVPPTATADEIRKAYRKLAKQHHPDLNPGKAESERRFKDVTAAYNLLSDAEKRARFDRGEIDAAGQERGFNPFQGGGPFHGGGGGPFQGGFARGRGGESFSAEDLQDAFGNLFGNRGFGFGAAGGPRPRARGGNLSLSLPLDFVEAAKGGKRRVTLPDGRSLDVDLPAGLEDGATVRLKGQGLPGASGGPPGDALITVSVRPHPWFRREGGAVHLDLPVTLAEAVLGARVRVPTVDGAVMLAIPRGANNGTRLRLKGKGLPEADGRSRGDQFVTVRIALPDPPDPALEAFVKGYTPPEGYNPRKGMEG</sequence>
<dbReference type="PROSITE" id="PS00636">
    <property type="entry name" value="DNAJ_1"/>
    <property type="match status" value="1"/>
</dbReference>
<dbReference type="SUPFAM" id="SSF49493">
    <property type="entry name" value="HSP40/DnaJ peptide-binding domain"/>
    <property type="match status" value="2"/>
</dbReference>
<dbReference type="InterPro" id="IPR002939">
    <property type="entry name" value="DnaJ_C"/>
</dbReference>
<reference evidence="4 5" key="1">
    <citation type="submission" date="2020-05" db="EMBL/GenBank/DDBJ databases">
        <title>Azospirillum oleiclasticum sp. nov, a nitrogen-fixing and heavy crude oil-emulsifying bacterium isolated from the crude oil of Yumen Oilfield.</title>
        <authorList>
            <person name="Wu D."/>
            <person name="Cai M."/>
            <person name="Zhang X."/>
        </authorList>
    </citation>
    <scope>NUCLEOTIDE SEQUENCE [LARGE SCALE GENOMIC DNA]</scope>
    <source>
        <strain evidence="4 5">ROY-1-1-2</strain>
    </source>
</reference>
<feature type="domain" description="J" evidence="3">
    <location>
        <begin position="3"/>
        <end position="68"/>
    </location>
</feature>
<dbReference type="Gene3D" id="2.60.260.20">
    <property type="entry name" value="Urease metallochaperone UreE, N-terminal domain"/>
    <property type="match status" value="2"/>
</dbReference>